<dbReference type="SMART" id="SM00014">
    <property type="entry name" value="acidPPc"/>
    <property type="match status" value="1"/>
</dbReference>
<dbReference type="SUPFAM" id="SSF48317">
    <property type="entry name" value="Acid phosphatase/Vanadium-dependent haloperoxidase"/>
    <property type="match status" value="1"/>
</dbReference>
<dbReference type="Gene3D" id="1.20.144.10">
    <property type="entry name" value="Phosphatidic acid phosphatase type 2/haloperoxidase"/>
    <property type="match status" value="2"/>
</dbReference>
<gene>
    <name evidence="3" type="ORF">D8M03_07895</name>
</gene>
<dbReference type="InterPro" id="IPR000326">
    <property type="entry name" value="PAP2/HPO"/>
</dbReference>
<feature type="transmembrane region" description="Helical" evidence="1">
    <location>
        <begin position="47"/>
        <end position="70"/>
    </location>
</feature>
<evidence type="ECO:0000313" key="4">
    <source>
        <dbReference type="Proteomes" id="UP000272238"/>
    </source>
</evidence>
<protein>
    <submittedName>
        <fullName evidence="3">Phosphatase PAP2 family protein</fullName>
    </submittedName>
</protein>
<dbReference type="PANTHER" id="PTHR14969">
    <property type="entry name" value="SPHINGOSINE-1-PHOSPHATE PHOSPHOHYDROLASE"/>
    <property type="match status" value="1"/>
</dbReference>
<feature type="domain" description="Phosphatidic acid phosphatase type 2/haloperoxidase" evidence="2">
    <location>
        <begin position="77"/>
        <end position="188"/>
    </location>
</feature>
<feature type="transmembrane region" description="Helical" evidence="1">
    <location>
        <begin position="146"/>
        <end position="163"/>
    </location>
</feature>
<proteinExistence type="predicted"/>
<keyword evidence="1" id="KW-0472">Membrane</keyword>
<comment type="caution">
    <text evidence="3">The sequence shown here is derived from an EMBL/GenBank/DDBJ whole genome shotgun (WGS) entry which is preliminary data.</text>
</comment>
<dbReference type="InterPro" id="IPR036938">
    <property type="entry name" value="PAP2/HPO_sf"/>
</dbReference>
<sequence length="204" mass="23736">MDKWPYIIAIITFIGFCILWLTYDTSVIEAFDKNASNLLYGLDFITLFHYLGETKVIFFISLILLIFIGVRLKDLKLMLFVFLTVGLGYGLYQFLKHLIERPRPEIPDQFSTYSFPSGHAVHGLLYLLTIAYVISKMVISKKASQFIWGIAIILLLLIGTSRITEGRHYASDVLAGWMLGYSWFMLCVWWYETRNRKKVNKKTH</sequence>
<feature type="transmembrane region" description="Helical" evidence="1">
    <location>
        <begin position="7"/>
        <end position="23"/>
    </location>
</feature>
<keyword evidence="1" id="KW-0812">Transmembrane</keyword>
<dbReference type="RefSeq" id="WP_121214226.1">
    <property type="nucleotide sequence ID" value="NZ_JAMYWW010000001.1"/>
</dbReference>
<dbReference type="CDD" id="cd03392">
    <property type="entry name" value="PAP2_like_2"/>
    <property type="match status" value="1"/>
</dbReference>
<dbReference type="EMBL" id="RBZN01000015">
    <property type="protein sequence ID" value="RKQ17202.1"/>
    <property type="molecule type" value="Genomic_DNA"/>
</dbReference>
<reference evidence="3 4" key="1">
    <citation type="journal article" date="2016" name="Antonie Van Leeuwenhoek">
        <title>Lysinibacillus endophyticus sp. nov., an indole-3-acetic acid producing endophytic bacterium isolated from corn root (Zea mays cv. Xinken-5).</title>
        <authorList>
            <person name="Yu J."/>
            <person name="Guan X."/>
            <person name="Liu C."/>
            <person name="Xiang W."/>
            <person name="Yu Z."/>
            <person name="Liu X."/>
            <person name="Wang G."/>
        </authorList>
    </citation>
    <scope>NUCLEOTIDE SEQUENCE [LARGE SCALE GENOMIC DNA]</scope>
    <source>
        <strain evidence="3 4">DSM 100506</strain>
    </source>
</reference>
<dbReference type="Proteomes" id="UP000272238">
    <property type="component" value="Unassembled WGS sequence"/>
</dbReference>
<dbReference type="OrthoDB" id="9789113at2"/>
<feature type="transmembrane region" description="Helical" evidence="1">
    <location>
        <begin position="115"/>
        <end position="134"/>
    </location>
</feature>
<organism evidence="3 4">
    <name type="scientific">Ureibacillus endophyticus</name>
    <dbReference type="NCBI Taxonomy" id="1978490"/>
    <lineage>
        <taxon>Bacteria</taxon>
        <taxon>Bacillati</taxon>
        <taxon>Bacillota</taxon>
        <taxon>Bacilli</taxon>
        <taxon>Bacillales</taxon>
        <taxon>Caryophanaceae</taxon>
        <taxon>Ureibacillus</taxon>
    </lineage>
</organism>
<feature type="transmembrane region" description="Helical" evidence="1">
    <location>
        <begin position="169"/>
        <end position="191"/>
    </location>
</feature>
<accession>A0A494Z3Y5</accession>
<evidence type="ECO:0000313" key="3">
    <source>
        <dbReference type="EMBL" id="RKQ17202.1"/>
    </source>
</evidence>
<dbReference type="PANTHER" id="PTHR14969:SF13">
    <property type="entry name" value="AT30094P"/>
    <property type="match status" value="1"/>
</dbReference>
<feature type="transmembrane region" description="Helical" evidence="1">
    <location>
        <begin position="77"/>
        <end position="95"/>
    </location>
</feature>
<evidence type="ECO:0000256" key="1">
    <source>
        <dbReference type="SAM" id="Phobius"/>
    </source>
</evidence>
<dbReference type="Pfam" id="PF01569">
    <property type="entry name" value="PAP2"/>
    <property type="match status" value="1"/>
</dbReference>
<dbReference type="AlphaFoldDB" id="A0A494Z3Y5"/>
<name>A0A494Z3Y5_9BACL</name>
<evidence type="ECO:0000259" key="2">
    <source>
        <dbReference type="SMART" id="SM00014"/>
    </source>
</evidence>
<keyword evidence="1" id="KW-1133">Transmembrane helix</keyword>
<keyword evidence="4" id="KW-1185">Reference proteome</keyword>